<comment type="caution">
    <text evidence="1">The sequence shown here is derived from an EMBL/GenBank/DDBJ whole genome shotgun (WGS) entry which is preliminary data.</text>
</comment>
<evidence type="ECO:0000313" key="2">
    <source>
        <dbReference type="Proteomes" id="UP001140096"/>
    </source>
</evidence>
<dbReference type="Proteomes" id="UP001140096">
    <property type="component" value="Unassembled WGS sequence"/>
</dbReference>
<protein>
    <submittedName>
        <fullName evidence="1">Uncharacterized protein</fullName>
    </submittedName>
</protein>
<reference evidence="1" key="1">
    <citation type="submission" date="2022-07" db="EMBL/GenBank/DDBJ databases">
        <title>Phylogenomic reconstructions and comparative analyses of Kickxellomycotina fungi.</title>
        <authorList>
            <person name="Reynolds N.K."/>
            <person name="Stajich J.E."/>
            <person name="Barry K."/>
            <person name="Grigoriev I.V."/>
            <person name="Crous P."/>
            <person name="Smith M.E."/>
        </authorList>
    </citation>
    <scope>NUCLEOTIDE SEQUENCE</scope>
    <source>
        <strain evidence="1">CBS 102833</strain>
    </source>
</reference>
<gene>
    <name evidence="1" type="ORF">H4S07_007186</name>
</gene>
<keyword evidence="2" id="KW-1185">Reference proteome</keyword>
<evidence type="ECO:0000313" key="1">
    <source>
        <dbReference type="EMBL" id="KAJ2792979.1"/>
    </source>
</evidence>
<dbReference type="EMBL" id="JANBUP010004886">
    <property type="protein sequence ID" value="KAJ2792979.1"/>
    <property type="molecule type" value="Genomic_DNA"/>
</dbReference>
<organism evidence="1 2">
    <name type="scientific">Coemansia furcata</name>
    <dbReference type="NCBI Taxonomy" id="417177"/>
    <lineage>
        <taxon>Eukaryota</taxon>
        <taxon>Fungi</taxon>
        <taxon>Fungi incertae sedis</taxon>
        <taxon>Zoopagomycota</taxon>
        <taxon>Kickxellomycotina</taxon>
        <taxon>Kickxellomycetes</taxon>
        <taxon>Kickxellales</taxon>
        <taxon>Kickxellaceae</taxon>
        <taxon>Coemansia</taxon>
    </lineage>
</organism>
<sequence length="166" mass="18344">MVKLRQTALSNRLVTLIGAALAAGSLTFAVLATFISSLNYPGGQALAMLHTMESAPGVKVHIDSFAAMTGVSRFGQVRDDWVYDKTEDLQPGQFGNYSHLITSQPELHNTNDFSVIGIQLGYAGFWTSPPKLVIQSLLSGQLPFAVHQEPLIWILRKNQWQLDRYI</sequence>
<name>A0ACC1KPM7_9FUNG</name>
<proteinExistence type="predicted"/>
<accession>A0ACC1KPM7</accession>